<reference evidence="1" key="1">
    <citation type="journal article" date="2022" name="bioRxiv">
        <title>Sequencing and chromosome-scale assembly of the giantPleurodeles waltlgenome.</title>
        <authorList>
            <person name="Brown T."/>
            <person name="Elewa A."/>
            <person name="Iarovenko S."/>
            <person name="Subramanian E."/>
            <person name="Araus A.J."/>
            <person name="Petzold A."/>
            <person name="Susuki M."/>
            <person name="Suzuki K.-i.T."/>
            <person name="Hayashi T."/>
            <person name="Toyoda A."/>
            <person name="Oliveira C."/>
            <person name="Osipova E."/>
            <person name="Leigh N.D."/>
            <person name="Simon A."/>
            <person name="Yun M.H."/>
        </authorList>
    </citation>
    <scope>NUCLEOTIDE SEQUENCE</scope>
    <source>
        <strain evidence="1">20211129_DDA</strain>
        <tissue evidence="1">Liver</tissue>
    </source>
</reference>
<dbReference type="EMBL" id="JANPWB010000002">
    <property type="protein sequence ID" value="KAJ1209175.1"/>
    <property type="molecule type" value="Genomic_DNA"/>
</dbReference>
<protein>
    <recommendedName>
        <fullName evidence="3">Gag protein</fullName>
    </recommendedName>
</protein>
<evidence type="ECO:0000313" key="1">
    <source>
        <dbReference type="EMBL" id="KAJ1209175.1"/>
    </source>
</evidence>
<evidence type="ECO:0000313" key="2">
    <source>
        <dbReference type="Proteomes" id="UP001066276"/>
    </source>
</evidence>
<organism evidence="1 2">
    <name type="scientific">Pleurodeles waltl</name>
    <name type="common">Iberian ribbed newt</name>
    <dbReference type="NCBI Taxonomy" id="8319"/>
    <lineage>
        <taxon>Eukaryota</taxon>
        <taxon>Metazoa</taxon>
        <taxon>Chordata</taxon>
        <taxon>Craniata</taxon>
        <taxon>Vertebrata</taxon>
        <taxon>Euteleostomi</taxon>
        <taxon>Amphibia</taxon>
        <taxon>Batrachia</taxon>
        <taxon>Caudata</taxon>
        <taxon>Salamandroidea</taxon>
        <taxon>Salamandridae</taxon>
        <taxon>Pleurodelinae</taxon>
        <taxon>Pleurodeles</taxon>
    </lineage>
</organism>
<evidence type="ECO:0008006" key="3">
    <source>
        <dbReference type="Google" id="ProtNLM"/>
    </source>
</evidence>
<dbReference type="PANTHER" id="PTHR33198">
    <property type="entry name" value="ANK_REP_REGION DOMAIN-CONTAINING PROTEIN-RELATED"/>
    <property type="match status" value="1"/>
</dbReference>
<dbReference type="AlphaFoldDB" id="A0AAV7WA33"/>
<sequence length="225" mass="25789">MVFRTLPTVLVQDQTDGEVDVFKEALMRLEKRFKPTASLALNSFKFYTRAKHSEETIDEFLTALRGLFIHCNFGDMTDEMIRDQIIVHVKSRKIQEHLWVMGDPKLQDVISTAKALEQSEKWMRSVQNVDKVKNIESERVGAMVGGNSSGNPGVKNTAVGRKWVKQDRMEKLSYFRCGSLNHLASSPQCPAVGKECMKCGRFGQFARYVKISRKVTMLPKERWRV</sequence>
<keyword evidence="2" id="KW-1185">Reference proteome</keyword>
<name>A0AAV7WA33_PLEWA</name>
<gene>
    <name evidence="1" type="ORF">NDU88_004553</name>
</gene>
<accession>A0AAV7WA33</accession>
<comment type="caution">
    <text evidence="1">The sequence shown here is derived from an EMBL/GenBank/DDBJ whole genome shotgun (WGS) entry which is preliminary data.</text>
</comment>
<dbReference type="PANTHER" id="PTHR33198:SF20">
    <property type="entry name" value="RETROTRANSPOSON GAG DOMAIN-CONTAINING PROTEIN"/>
    <property type="match status" value="1"/>
</dbReference>
<dbReference type="Proteomes" id="UP001066276">
    <property type="component" value="Chromosome 1_2"/>
</dbReference>
<proteinExistence type="predicted"/>